<reference evidence="4 5" key="1">
    <citation type="submission" date="2020-08" db="EMBL/GenBank/DDBJ databases">
        <title>The Agave Microbiome: Exploring the role of microbial communities in plant adaptations to desert environments.</title>
        <authorList>
            <person name="Partida-Martinez L.P."/>
        </authorList>
    </citation>
    <scope>NUCLEOTIDE SEQUENCE [LARGE SCALE GENOMIC DNA]</scope>
    <source>
        <strain evidence="4 5">RAT4</strain>
    </source>
</reference>
<dbReference type="RefSeq" id="WP_036383574.1">
    <property type="nucleotide sequence ID" value="NZ_JACJIO010000004.1"/>
</dbReference>
<evidence type="ECO:0008006" key="6">
    <source>
        <dbReference type="Google" id="ProtNLM"/>
    </source>
</evidence>
<accession>A0ABR6DWS5</accession>
<protein>
    <recommendedName>
        <fullName evidence="6">Ankyrin repeat domain-containing protein</fullName>
    </recommendedName>
</protein>
<dbReference type="PANTHER" id="PTHR24171">
    <property type="entry name" value="ANKYRIN REPEAT DOMAIN-CONTAINING PROTEIN 39-RELATED"/>
    <property type="match status" value="1"/>
</dbReference>
<dbReference type="Proteomes" id="UP000582085">
    <property type="component" value="Unassembled WGS sequence"/>
</dbReference>
<keyword evidence="1" id="KW-0677">Repeat</keyword>
<evidence type="ECO:0000313" key="4">
    <source>
        <dbReference type="EMBL" id="MBA9080750.1"/>
    </source>
</evidence>
<dbReference type="PANTHER" id="PTHR24171:SF8">
    <property type="entry name" value="BRCA1-ASSOCIATED RING DOMAIN PROTEIN 1"/>
    <property type="match status" value="1"/>
</dbReference>
<dbReference type="InterPro" id="IPR036770">
    <property type="entry name" value="Ankyrin_rpt-contain_sf"/>
</dbReference>
<dbReference type="Gene3D" id="1.25.40.20">
    <property type="entry name" value="Ankyrin repeat-containing domain"/>
    <property type="match status" value="1"/>
</dbReference>
<evidence type="ECO:0000256" key="3">
    <source>
        <dbReference type="PROSITE-ProRule" id="PRU00023"/>
    </source>
</evidence>
<keyword evidence="2 3" id="KW-0040">ANK repeat</keyword>
<dbReference type="Pfam" id="PF12796">
    <property type="entry name" value="Ank_2"/>
    <property type="match status" value="1"/>
</dbReference>
<gene>
    <name evidence="4" type="ORF">FHR79_000855</name>
</gene>
<proteinExistence type="predicted"/>
<evidence type="ECO:0000256" key="1">
    <source>
        <dbReference type="ARBA" id="ARBA00022737"/>
    </source>
</evidence>
<sequence>MSEQWSEKDIELANRLFDMARDGDTAQLKAYLDAGVSTRLRNHAGDSFLTLAAYHEHPDTVAMLIEAGAEIEHANDRGQRALTCATFKRDVASMRHLLAAGADPDAGTPSARQTAQMFAGDDLLAVLDGRDAAPSSPEA</sequence>
<feature type="repeat" description="ANK" evidence="3">
    <location>
        <begin position="44"/>
        <end position="76"/>
    </location>
</feature>
<dbReference type="InterPro" id="IPR002110">
    <property type="entry name" value="Ankyrin_rpt"/>
</dbReference>
<dbReference type="SUPFAM" id="SSF48403">
    <property type="entry name" value="Ankyrin repeat"/>
    <property type="match status" value="1"/>
</dbReference>
<dbReference type="PROSITE" id="PS50088">
    <property type="entry name" value="ANK_REPEAT"/>
    <property type="match status" value="1"/>
</dbReference>
<keyword evidence="5" id="KW-1185">Reference proteome</keyword>
<organism evidence="4 5">
    <name type="scientific">Micrococcus aloeverae</name>
    <dbReference type="NCBI Taxonomy" id="1391911"/>
    <lineage>
        <taxon>Bacteria</taxon>
        <taxon>Bacillati</taxon>
        <taxon>Actinomycetota</taxon>
        <taxon>Actinomycetes</taxon>
        <taxon>Micrococcales</taxon>
        <taxon>Micrococcaceae</taxon>
        <taxon>Micrococcus</taxon>
    </lineage>
</organism>
<dbReference type="SMART" id="SM00248">
    <property type="entry name" value="ANK"/>
    <property type="match status" value="2"/>
</dbReference>
<evidence type="ECO:0000313" key="5">
    <source>
        <dbReference type="Proteomes" id="UP000582085"/>
    </source>
</evidence>
<dbReference type="EMBL" id="JACJIO010000004">
    <property type="protein sequence ID" value="MBA9080750.1"/>
    <property type="molecule type" value="Genomic_DNA"/>
</dbReference>
<evidence type="ECO:0000256" key="2">
    <source>
        <dbReference type="ARBA" id="ARBA00023043"/>
    </source>
</evidence>
<name>A0ABR6DWS5_9MICC</name>
<comment type="caution">
    <text evidence="4">The sequence shown here is derived from an EMBL/GenBank/DDBJ whole genome shotgun (WGS) entry which is preliminary data.</text>
</comment>